<dbReference type="InterPro" id="IPR016639">
    <property type="entry name" value="GST_Omega/GSH"/>
</dbReference>
<protein>
    <submittedName>
        <fullName evidence="1">Putative glutathione S-transferase</fullName>
    </submittedName>
</protein>
<keyword evidence="2" id="KW-1185">Reference proteome</keyword>
<dbReference type="InterPro" id="IPR036282">
    <property type="entry name" value="Glutathione-S-Trfase_C_sf"/>
</dbReference>
<dbReference type="Proteomes" id="UP000578112">
    <property type="component" value="Unassembled WGS sequence"/>
</dbReference>
<dbReference type="Pfam" id="PF13410">
    <property type="entry name" value="GST_C_2"/>
    <property type="match status" value="1"/>
</dbReference>
<organism evidence="1 2">
    <name type="scientific">Actinoplanes digitatis</name>
    <dbReference type="NCBI Taxonomy" id="1868"/>
    <lineage>
        <taxon>Bacteria</taxon>
        <taxon>Bacillati</taxon>
        <taxon>Actinomycetota</taxon>
        <taxon>Actinomycetes</taxon>
        <taxon>Micromonosporales</taxon>
        <taxon>Micromonosporaceae</taxon>
        <taxon>Actinoplanes</taxon>
    </lineage>
</organism>
<dbReference type="GO" id="GO:0004364">
    <property type="term" value="F:glutathione transferase activity"/>
    <property type="evidence" value="ECO:0007669"/>
    <property type="project" value="InterPro"/>
</dbReference>
<dbReference type="SUPFAM" id="SSF52833">
    <property type="entry name" value="Thioredoxin-like"/>
    <property type="match status" value="1"/>
</dbReference>
<dbReference type="AlphaFoldDB" id="A0A7W7HY60"/>
<dbReference type="EMBL" id="JACHNH010000001">
    <property type="protein sequence ID" value="MBB4762843.1"/>
    <property type="molecule type" value="Genomic_DNA"/>
</dbReference>
<comment type="caution">
    <text evidence="1">The sequence shown here is derived from an EMBL/GenBank/DDBJ whole genome shotgun (WGS) entry which is preliminary data.</text>
</comment>
<evidence type="ECO:0000313" key="2">
    <source>
        <dbReference type="Proteomes" id="UP000578112"/>
    </source>
</evidence>
<dbReference type="PANTHER" id="PTHR32419:SF6">
    <property type="entry name" value="GLUTATHIONE S-TRANSFERASE OMEGA-LIKE 1-RELATED"/>
    <property type="match status" value="1"/>
</dbReference>
<name>A0A7W7HY60_9ACTN</name>
<dbReference type="SUPFAM" id="SSF47616">
    <property type="entry name" value="GST C-terminal domain-like"/>
    <property type="match status" value="1"/>
</dbReference>
<proteinExistence type="predicted"/>
<reference evidence="1 2" key="1">
    <citation type="submission" date="2020-08" db="EMBL/GenBank/DDBJ databases">
        <title>Sequencing the genomes of 1000 actinobacteria strains.</title>
        <authorList>
            <person name="Klenk H.-P."/>
        </authorList>
    </citation>
    <scope>NUCLEOTIDE SEQUENCE [LARGE SCALE GENOMIC DNA]</scope>
    <source>
        <strain evidence="1 2">DSM 43149</strain>
    </source>
</reference>
<accession>A0A7W7HY60</accession>
<keyword evidence="1" id="KW-0808">Transferase</keyword>
<sequence length="293" mass="32923">MVKMSPATRLATPVDTAAYGEYRIPDTPGPLLRFTGRITADGDFTARPFRYHVYGGWFCPWSQRVAITRALAGLEDIVGMSYVDGARDGRGWAFRERYGPDPVNGFTLLREVYEATEEGFDGHVCVPALWDRANTRLVSNDCATIGIDLATRFRHLAEPVIETYPERLRDRIEELDRWLGPAVNHGAGAAGGPGPARTALLEAFEQLDDRLSRSRYLLGDDLTEADVRLWVTLVRYDVGVNAERAVNPGLHVYPHLWSYARALYRIPAFHDTTDFDSFSRPGAIRPDWDEPTH</sequence>
<dbReference type="InterPro" id="IPR036249">
    <property type="entry name" value="Thioredoxin-like_sf"/>
</dbReference>
<gene>
    <name evidence="1" type="ORF">BJ971_003399</name>
</gene>
<dbReference type="RefSeq" id="WP_184994233.1">
    <property type="nucleotide sequence ID" value="NZ_BOMK01000005.1"/>
</dbReference>
<dbReference type="GO" id="GO:0005737">
    <property type="term" value="C:cytoplasm"/>
    <property type="evidence" value="ECO:0007669"/>
    <property type="project" value="TreeGrafter"/>
</dbReference>
<dbReference type="Gene3D" id="1.20.1050.10">
    <property type="match status" value="1"/>
</dbReference>
<evidence type="ECO:0000313" key="1">
    <source>
        <dbReference type="EMBL" id="MBB4762843.1"/>
    </source>
</evidence>
<dbReference type="Gene3D" id="3.40.30.10">
    <property type="entry name" value="Glutaredoxin"/>
    <property type="match status" value="1"/>
</dbReference>
<dbReference type="PANTHER" id="PTHR32419">
    <property type="entry name" value="GLUTATHIONYL-HYDROQUINONE REDUCTASE"/>
    <property type="match status" value="1"/>
</dbReference>